<dbReference type="AlphaFoldDB" id="A0A4R4YU67"/>
<evidence type="ECO:0000313" key="2">
    <source>
        <dbReference type="Proteomes" id="UP000295124"/>
    </source>
</evidence>
<reference evidence="1 2" key="1">
    <citation type="submission" date="2019-03" db="EMBL/GenBank/DDBJ databases">
        <title>Draft genome sequences of novel Actinobacteria.</title>
        <authorList>
            <person name="Sahin N."/>
            <person name="Ay H."/>
            <person name="Saygin H."/>
        </authorList>
    </citation>
    <scope>NUCLEOTIDE SEQUENCE [LARGE SCALE GENOMIC DNA]</scope>
    <source>
        <strain evidence="1 2">JCM 13523</strain>
    </source>
</reference>
<protein>
    <submittedName>
        <fullName evidence="1">Uncharacterized protein</fullName>
    </submittedName>
</protein>
<evidence type="ECO:0000313" key="1">
    <source>
        <dbReference type="EMBL" id="TDD47172.1"/>
    </source>
</evidence>
<name>A0A4R4YU67_9ACTN</name>
<feature type="non-terminal residue" evidence="1">
    <location>
        <position position="159"/>
    </location>
</feature>
<gene>
    <name evidence="1" type="ORF">E1263_35045</name>
</gene>
<accession>A0A4R4YU67</accession>
<organism evidence="1 2">
    <name type="scientific">Kribbella antibiotica</name>
    <dbReference type="NCBI Taxonomy" id="190195"/>
    <lineage>
        <taxon>Bacteria</taxon>
        <taxon>Bacillati</taxon>
        <taxon>Actinomycetota</taxon>
        <taxon>Actinomycetes</taxon>
        <taxon>Propionibacteriales</taxon>
        <taxon>Kribbellaceae</taxon>
        <taxon>Kribbella</taxon>
    </lineage>
</organism>
<proteinExistence type="predicted"/>
<sequence length="159" mass="17336">MSDLQLAGESPARVVRALVDYRSIWTTHDLVDLSQAPGPDVRRIVDDLQAQSLVERRRGGIIAVPDWALLVTRWATEPTPSQLSRWQAPEDLLDRIATSPLRYALTGTHAAAFWTAAPTNDAPTIYTPDAQTAATAWDLIPAPTGNLVLAEPATDVPYL</sequence>
<dbReference type="Proteomes" id="UP000295124">
    <property type="component" value="Unassembled WGS sequence"/>
</dbReference>
<keyword evidence="2" id="KW-1185">Reference proteome</keyword>
<dbReference type="EMBL" id="SMKX01000157">
    <property type="protein sequence ID" value="TDD47172.1"/>
    <property type="molecule type" value="Genomic_DNA"/>
</dbReference>
<dbReference type="RefSeq" id="WP_202869207.1">
    <property type="nucleotide sequence ID" value="NZ_SMKX01000157.1"/>
</dbReference>
<comment type="caution">
    <text evidence="1">The sequence shown here is derived from an EMBL/GenBank/DDBJ whole genome shotgun (WGS) entry which is preliminary data.</text>
</comment>